<evidence type="ECO:0000256" key="1">
    <source>
        <dbReference type="HAMAP-Rule" id="MF_01845"/>
    </source>
</evidence>
<proteinExistence type="inferred from homology"/>
<dbReference type="InterPro" id="IPR005130">
    <property type="entry name" value="Ser_deHydtase-like_asu"/>
</dbReference>
<sequence>MQEQKLISLLRTEVKPALGCTEPAAVALAVAKARDYLGGRIDGIKLAVSGNIYKNALAVTIPHTEEAGLEMAAVLGLLKGEADRGLEVFAGVGPAEVKQAKLLVARGLAQVRIADREGIFIEAHLEGERGWVEVVIADQHTHVASVRVNGKMRQQEEGYDKQERSGSWFPDEYKLSELVEQVERLRPEDIEFLRDGLEMNLAMAELGLQSKPGLALGAGLKSLIERGFLSDDVGNRARVAVAAACDARMAGSDQPVMSSMGSGNHGIVAIVTVAVLAQEIGATEERTLRALALSHLVTAFVKQYTGRLSTMCGCAVAAGAGAAAAAAWLQGGKAEQVAGAVQNIIGNLAGMICDGAKGGCAFKLSTAAAEAILSSEMALAGVIINPVDGIISPTVEATVRNLGRLSSAGMTCAEETILDIMLHKEKKAV</sequence>
<dbReference type="PIRSF" id="PIRSF006054">
    <property type="entry name" value="UCP006054"/>
    <property type="match status" value="1"/>
</dbReference>
<name>A0A8S0WHE9_9FIRM</name>
<reference evidence="4" key="1">
    <citation type="submission" date="2014-11" db="EMBL/GenBank/DDBJ databases">
        <authorList>
            <person name="Hornung B.V."/>
        </authorList>
    </citation>
    <scope>NUCLEOTIDE SEQUENCE</scope>
    <source>
        <strain evidence="4">INE</strain>
    </source>
</reference>
<dbReference type="Proteomes" id="UP001071230">
    <property type="component" value="Unassembled WGS sequence"/>
</dbReference>
<comment type="similarity">
    <text evidence="1">Belongs to the UPF0597 family.</text>
</comment>
<dbReference type="Pfam" id="PF03313">
    <property type="entry name" value="SDH_alpha"/>
    <property type="match status" value="1"/>
</dbReference>
<accession>A0A8S0WHE9</accession>
<keyword evidence="5" id="KW-1185">Reference proteome</keyword>
<dbReference type="PANTHER" id="PTHR30501:SF2">
    <property type="entry name" value="UPF0597 PROTEIN YHAM"/>
    <property type="match status" value="1"/>
</dbReference>
<dbReference type="AlphaFoldDB" id="A0A8S0WHE9"/>
<organism evidence="3">
    <name type="scientific">Acididesulfobacillus acetoxydans</name>
    <dbReference type="NCBI Taxonomy" id="1561005"/>
    <lineage>
        <taxon>Bacteria</taxon>
        <taxon>Bacillati</taxon>
        <taxon>Bacillota</taxon>
        <taxon>Clostridia</taxon>
        <taxon>Eubacteriales</taxon>
        <taxon>Peptococcaceae</taxon>
        <taxon>Acididesulfobacillus</taxon>
    </lineage>
</organism>
<evidence type="ECO:0000313" key="3">
    <source>
        <dbReference type="EMBL" id="CAA7602642.1"/>
    </source>
</evidence>
<gene>
    <name evidence="3" type="ORF">DEACI_3321</name>
    <name evidence="4" type="ORF">DEACI_3644</name>
</gene>
<dbReference type="RefSeq" id="WP_240985976.1">
    <property type="nucleotide sequence ID" value="NZ_CDGJ01000114.1"/>
</dbReference>
<feature type="domain" description="Serine dehydratase-like alpha subunit" evidence="2">
    <location>
        <begin position="165"/>
        <end position="418"/>
    </location>
</feature>
<dbReference type="GO" id="GO:0019450">
    <property type="term" value="P:L-cysteine catabolic process to pyruvate"/>
    <property type="evidence" value="ECO:0007669"/>
    <property type="project" value="TreeGrafter"/>
</dbReference>
<dbReference type="HAMAP" id="MF_01845">
    <property type="entry name" value="UPF0597"/>
    <property type="match status" value="1"/>
</dbReference>
<dbReference type="Proteomes" id="UP000836597">
    <property type="component" value="Chromosome"/>
</dbReference>
<dbReference type="GO" id="GO:0080146">
    <property type="term" value="F:L-cysteine desulfhydrase activity"/>
    <property type="evidence" value="ECO:0007669"/>
    <property type="project" value="TreeGrafter"/>
</dbReference>
<dbReference type="KEGG" id="aacx:DEACI_3321"/>
<protein>
    <recommendedName>
        <fullName evidence="1">UPF0597 protein DEACI_3321</fullName>
    </recommendedName>
</protein>
<reference evidence="3" key="2">
    <citation type="submission" date="2020-01" db="EMBL/GenBank/DDBJ databases">
        <authorList>
            <person name="Hornung B."/>
        </authorList>
    </citation>
    <scope>NUCLEOTIDE SEQUENCE</scope>
    <source>
        <strain evidence="3">PacBioINE</strain>
    </source>
</reference>
<dbReference type="InterPro" id="IPR021144">
    <property type="entry name" value="UPF0597"/>
</dbReference>
<evidence type="ECO:0000313" key="4">
    <source>
        <dbReference type="EMBL" id="CEJ09161.1"/>
    </source>
</evidence>
<dbReference type="EMBL" id="LR746496">
    <property type="protein sequence ID" value="CAA7602642.1"/>
    <property type="molecule type" value="Genomic_DNA"/>
</dbReference>
<dbReference type="PANTHER" id="PTHR30501">
    <property type="entry name" value="UPF0597 PROTEIN YHAM"/>
    <property type="match status" value="1"/>
</dbReference>
<evidence type="ECO:0000259" key="2">
    <source>
        <dbReference type="Pfam" id="PF03313"/>
    </source>
</evidence>
<evidence type="ECO:0000313" key="5">
    <source>
        <dbReference type="Proteomes" id="UP001071230"/>
    </source>
</evidence>
<dbReference type="EMBL" id="CDGJ01000114">
    <property type="protein sequence ID" value="CEJ09161.1"/>
    <property type="molecule type" value="Genomic_DNA"/>
</dbReference>